<dbReference type="SUPFAM" id="SSF53822">
    <property type="entry name" value="Periplasmic binding protein-like I"/>
    <property type="match status" value="1"/>
</dbReference>
<dbReference type="Pfam" id="PF13458">
    <property type="entry name" value="Peripla_BP_6"/>
    <property type="match status" value="1"/>
</dbReference>
<feature type="non-terminal residue" evidence="4">
    <location>
        <position position="1"/>
    </location>
</feature>
<protein>
    <recommendedName>
        <fullName evidence="3">Leucine-binding protein domain-containing protein</fullName>
    </recommendedName>
</protein>
<name>A0A382R4W3_9ZZZZ</name>
<dbReference type="AlphaFoldDB" id="A0A382R4W3"/>
<evidence type="ECO:0000256" key="1">
    <source>
        <dbReference type="ARBA" id="ARBA00022729"/>
    </source>
</evidence>
<proteinExistence type="predicted"/>
<dbReference type="Gene3D" id="3.40.50.2300">
    <property type="match status" value="2"/>
</dbReference>
<dbReference type="InterPro" id="IPR028082">
    <property type="entry name" value="Peripla_BP_I"/>
</dbReference>
<feature type="compositionally biased region" description="Polar residues" evidence="2">
    <location>
        <begin position="105"/>
        <end position="115"/>
    </location>
</feature>
<evidence type="ECO:0000256" key="2">
    <source>
        <dbReference type="SAM" id="MobiDB-lite"/>
    </source>
</evidence>
<evidence type="ECO:0000313" key="4">
    <source>
        <dbReference type="EMBL" id="SVC92237.1"/>
    </source>
</evidence>
<accession>A0A382R4W3</accession>
<reference evidence="4" key="1">
    <citation type="submission" date="2018-05" db="EMBL/GenBank/DDBJ databases">
        <authorList>
            <person name="Lanie J.A."/>
            <person name="Ng W.-L."/>
            <person name="Kazmierczak K.M."/>
            <person name="Andrzejewski T.M."/>
            <person name="Davidsen T.M."/>
            <person name="Wayne K.J."/>
            <person name="Tettelin H."/>
            <person name="Glass J.I."/>
            <person name="Rusch D."/>
            <person name="Podicherti R."/>
            <person name="Tsui H.-C.T."/>
            <person name="Winkler M.E."/>
        </authorList>
    </citation>
    <scope>NUCLEOTIDE SEQUENCE</scope>
</reference>
<feature type="domain" description="Leucine-binding protein" evidence="3">
    <location>
        <begin position="123"/>
        <end position="316"/>
    </location>
</feature>
<evidence type="ECO:0000259" key="3">
    <source>
        <dbReference type="Pfam" id="PF13458"/>
    </source>
</evidence>
<dbReference type="PANTHER" id="PTHR47235:SF1">
    <property type="entry name" value="BLR6548 PROTEIN"/>
    <property type="match status" value="1"/>
</dbReference>
<dbReference type="PANTHER" id="PTHR47235">
    <property type="entry name" value="BLR6548 PROTEIN"/>
    <property type="match status" value="1"/>
</dbReference>
<dbReference type="InterPro" id="IPR028081">
    <property type="entry name" value="Leu-bd"/>
</dbReference>
<feature type="non-terminal residue" evidence="4">
    <location>
        <position position="325"/>
    </location>
</feature>
<organism evidence="4">
    <name type="scientific">marine metagenome</name>
    <dbReference type="NCBI Taxonomy" id="408172"/>
    <lineage>
        <taxon>unclassified sequences</taxon>
        <taxon>metagenomes</taxon>
        <taxon>ecological metagenomes</taxon>
    </lineage>
</organism>
<feature type="region of interest" description="Disordered" evidence="2">
    <location>
        <begin position="40"/>
        <end position="134"/>
    </location>
</feature>
<sequence>SVAPGLVRIVRRCLEKQRGERFQSARDLAFALESIADDLKRNSDSWPTPAHGLDSATSSSGVVPAVFDTPVAESSGGLEPNLGSRESPPAAANAPSTPPMGSDVSGATSGSTDRGVSTGRILFGTTTARSGPNRDLGLNMVEGMRTSFAAVNAAGGIHGRKLDLVVLNDGYEPERALKNMVELLEEREVFAVVGNVGTPTARVTVPYAVANNLLFFGAETGASLLRKDPPERYVFNYRASYADETAAIVDYFVEIKGVPAEGIAVFGQKDDYGDDGFRGVARRLRRQGVKQDDIIRVGYERNTVDVDEAVETIQQHRDRVSAIVM</sequence>
<keyword evidence="1" id="KW-0732">Signal</keyword>
<dbReference type="EMBL" id="UINC01118839">
    <property type="protein sequence ID" value="SVC92237.1"/>
    <property type="molecule type" value="Genomic_DNA"/>
</dbReference>
<gene>
    <name evidence="4" type="ORF">METZ01_LOCUS345091</name>
</gene>